<evidence type="ECO:0000313" key="3">
    <source>
        <dbReference type="EMBL" id="CAD8146767.1"/>
    </source>
</evidence>
<evidence type="ECO:0000256" key="1">
    <source>
        <dbReference type="SAM" id="SignalP"/>
    </source>
</evidence>
<protein>
    <recommendedName>
        <fullName evidence="2">TNFR-Cys domain-containing protein</fullName>
    </recommendedName>
</protein>
<keyword evidence="1" id="KW-0732">Signal</keyword>
<evidence type="ECO:0000313" key="4">
    <source>
        <dbReference type="Proteomes" id="UP000683925"/>
    </source>
</evidence>
<dbReference type="InterPro" id="IPR001368">
    <property type="entry name" value="TNFR/NGFR_Cys_rich_reg"/>
</dbReference>
<organism evidence="3 4">
    <name type="scientific">Paramecium octaurelia</name>
    <dbReference type="NCBI Taxonomy" id="43137"/>
    <lineage>
        <taxon>Eukaryota</taxon>
        <taxon>Sar</taxon>
        <taxon>Alveolata</taxon>
        <taxon>Ciliophora</taxon>
        <taxon>Intramacronucleata</taxon>
        <taxon>Oligohymenophorea</taxon>
        <taxon>Peniculida</taxon>
        <taxon>Parameciidae</taxon>
        <taxon>Paramecium</taxon>
    </lineage>
</organism>
<dbReference type="PANTHER" id="PTHR39767:SF2">
    <property type="entry name" value="CHROMOSOME UNDETERMINED SCAFFOLD_1, WHOLE GENOME SHOTGUN SEQUENCE"/>
    <property type="match status" value="1"/>
</dbReference>
<feature type="domain" description="TNFR-Cys" evidence="2">
    <location>
        <begin position="543"/>
        <end position="583"/>
    </location>
</feature>
<dbReference type="Proteomes" id="UP000683925">
    <property type="component" value="Unassembled WGS sequence"/>
</dbReference>
<dbReference type="SMART" id="SM00261">
    <property type="entry name" value="FU"/>
    <property type="match status" value="4"/>
</dbReference>
<dbReference type="EMBL" id="CAJJDP010000019">
    <property type="protein sequence ID" value="CAD8146767.1"/>
    <property type="molecule type" value="Genomic_DNA"/>
</dbReference>
<comment type="caution">
    <text evidence="3">The sequence shown here is derived from an EMBL/GenBank/DDBJ whole genome shotgun (WGS) entry which is preliminary data.</text>
</comment>
<dbReference type="OrthoDB" id="290881at2759"/>
<evidence type="ECO:0000259" key="2">
    <source>
        <dbReference type="PROSITE" id="PS00652"/>
    </source>
</evidence>
<feature type="chain" id="PRO_5035785468" description="TNFR-Cys domain-containing protein" evidence="1">
    <location>
        <begin position="16"/>
        <end position="587"/>
    </location>
</feature>
<proteinExistence type="predicted"/>
<gene>
    <name evidence="3" type="ORF">POCTA_138.1.T0190096</name>
</gene>
<dbReference type="PROSITE" id="PS00652">
    <property type="entry name" value="TNFR_NGFR_1"/>
    <property type="match status" value="1"/>
</dbReference>
<dbReference type="InterPro" id="IPR006212">
    <property type="entry name" value="Furin_repeat"/>
</dbReference>
<name>A0A8S1T5F4_PAROT</name>
<dbReference type="PANTHER" id="PTHR39767">
    <property type="entry name" value="CALCIUM/CALMODULIN-BINDING MEMBRANE PROTEIN PCM4-RELATED"/>
    <property type="match status" value="1"/>
</dbReference>
<feature type="signal peptide" evidence="1">
    <location>
        <begin position="1"/>
        <end position="15"/>
    </location>
</feature>
<dbReference type="AlphaFoldDB" id="A0A8S1T5F4"/>
<reference evidence="3" key="1">
    <citation type="submission" date="2021-01" db="EMBL/GenBank/DDBJ databases">
        <authorList>
            <consortium name="Genoscope - CEA"/>
            <person name="William W."/>
        </authorList>
    </citation>
    <scope>NUCLEOTIDE SEQUENCE</scope>
</reference>
<sequence>MQLIFLFFLIEVSFSWNPILSSRIIESIDNENIIIEEDYQIIAEGSFTISYKGLQSYRELYLMFDAKTNNTESEILILVNGVRRNIIKVQGEYKEFQIRFQHQASDVVIQMRIDEQTKVEIRNFNMFVQECPKDCKYCLSGSCDLSLYEDCDQLRYKGTCVEECPEGTVAEFNQCVQVGLKEIEQVKSFLQEELSTIQKFGEQKLLKFNFDNDFNGQLEIVFNCYSKSKRNDDQLIKVDFRKGQTQVMYPFLNSYVNLQSYKECKPQYELECVQVKGLFDVEFKKQDQILIDSYSKRLEQIGYWEVESFKIYNKSKRLYDCNIENCSQCSYNNICQQCQDHFHLFQGLCIKKCPFYTIQENNRCINLHENQPDLKFLVKLESPFQDLPQIFGQITFDLKEQISFRYENQTTFIGGGLLDRWRRTTFSKQLNLGRHYAIRIMFNISLENSTSDQDSFIFSIDGKTFKVLNNQTYVDQTLNHNKNILNLNLGCKISSNGRCVVSNYYFMTMKCSPLCQSCTGPSQSDCKIFEPNIDKFDYKNFKCQDGYYLSEYGCKRCSQGCQLCDSQNKCLKCQDTKEAEFICKPYL</sequence>
<keyword evidence="4" id="KW-1185">Reference proteome</keyword>
<dbReference type="OMA" id="GYWEVES"/>
<accession>A0A8S1T5F4</accession>